<reference evidence="1" key="1">
    <citation type="submission" date="2020-11" db="EMBL/GenBank/DDBJ databases">
        <authorList>
            <consortium name="DOE Joint Genome Institute"/>
            <person name="Ahrendt S."/>
            <person name="Riley R."/>
            <person name="Andreopoulos W."/>
            <person name="Labutti K."/>
            <person name="Pangilinan J."/>
            <person name="Ruiz-Duenas F.J."/>
            <person name="Barrasa J.M."/>
            <person name="Sanchez-Garcia M."/>
            <person name="Camarero S."/>
            <person name="Miyauchi S."/>
            <person name="Serrano A."/>
            <person name="Linde D."/>
            <person name="Babiker R."/>
            <person name="Drula E."/>
            <person name="Ayuso-Fernandez I."/>
            <person name="Pacheco R."/>
            <person name="Padilla G."/>
            <person name="Ferreira P."/>
            <person name="Barriuso J."/>
            <person name="Kellner H."/>
            <person name="Castanera R."/>
            <person name="Alfaro M."/>
            <person name="Ramirez L."/>
            <person name="Pisabarro A.G."/>
            <person name="Kuo A."/>
            <person name="Tritt A."/>
            <person name="Lipzen A."/>
            <person name="He G."/>
            <person name="Yan M."/>
            <person name="Ng V."/>
            <person name="Cullen D."/>
            <person name="Martin F."/>
            <person name="Rosso M.-N."/>
            <person name="Henrissat B."/>
            <person name="Hibbett D."/>
            <person name="Martinez A.T."/>
            <person name="Grigoriev I.V."/>
        </authorList>
    </citation>
    <scope>NUCLEOTIDE SEQUENCE</scope>
    <source>
        <strain evidence="1">AH 40177</strain>
    </source>
</reference>
<keyword evidence="2" id="KW-1185">Reference proteome</keyword>
<name>A0A9P5PEW0_9AGAR</name>
<evidence type="ECO:0000313" key="2">
    <source>
        <dbReference type="Proteomes" id="UP000772434"/>
    </source>
</evidence>
<accession>A0A9P5PEW0</accession>
<gene>
    <name evidence="1" type="ORF">BDP27DRAFT_1337217</name>
</gene>
<dbReference type="Proteomes" id="UP000772434">
    <property type="component" value="Unassembled WGS sequence"/>
</dbReference>
<dbReference type="EMBL" id="JADNRY010000184">
    <property type="protein sequence ID" value="KAF9062019.1"/>
    <property type="molecule type" value="Genomic_DNA"/>
</dbReference>
<protein>
    <submittedName>
        <fullName evidence="1">Uncharacterized protein</fullName>
    </submittedName>
</protein>
<organism evidence="1 2">
    <name type="scientific">Rhodocollybia butyracea</name>
    <dbReference type="NCBI Taxonomy" id="206335"/>
    <lineage>
        <taxon>Eukaryota</taxon>
        <taxon>Fungi</taxon>
        <taxon>Dikarya</taxon>
        <taxon>Basidiomycota</taxon>
        <taxon>Agaricomycotina</taxon>
        <taxon>Agaricomycetes</taxon>
        <taxon>Agaricomycetidae</taxon>
        <taxon>Agaricales</taxon>
        <taxon>Marasmiineae</taxon>
        <taxon>Omphalotaceae</taxon>
        <taxon>Rhodocollybia</taxon>
    </lineage>
</organism>
<proteinExistence type="predicted"/>
<comment type="caution">
    <text evidence="1">The sequence shown here is derived from an EMBL/GenBank/DDBJ whole genome shotgun (WGS) entry which is preliminary data.</text>
</comment>
<dbReference type="AlphaFoldDB" id="A0A9P5PEW0"/>
<evidence type="ECO:0000313" key="1">
    <source>
        <dbReference type="EMBL" id="KAF9062019.1"/>
    </source>
</evidence>
<sequence>MDVAVAHRFSRGEDKNFGQALCLRYPQLADSLNSHAALPCCTIRYSKYSLRDILHILPLIDIDMPHSPPVLESNSGFNPMFLPSTATRNVSAPFKRLVLDITRTGYYLGAKDDSFGVHVLRRLQLRGMKLCKASARSGGSGKDFPYQGERRVRRYFRLCVQIMGTKDSYIATWSPCALYHRPVSSYFI</sequence>